<dbReference type="Pfam" id="PF23975">
    <property type="entry name" value="DUF7301"/>
    <property type="match status" value="1"/>
</dbReference>
<dbReference type="Proteomes" id="UP000696184">
    <property type="component" value="Unassembled WGS sequence"/>
</dbReference>
<proteinExistence type="predicted"/>
<evidence type="ECO:0000313" key="1">
    <source>
        <dbReference type="EMBL" id="MBI6548978.1"/>
    </source>
</evidence>
<organism evidence="1 2">
    <name type="scientific">Xenorhabdus lircayensis</name>
    <dbReference type="NCBI Taxonomy" id="2763499"/>
    <lineage>
        <taxon>Bacteria</taxon>
        <taxon>Pseudomonadati</taxon>
        <taxon>Pseudomonadota</taxon>
        <taxon>Gammaproteobacteria</taxon>
        <taxon>Enterobacterales</taxon>
        <taxon>Morganellaceae</taxon>
        <taxon>Xenorhabdus</taxon>
    </lineage>
</organism>
<name>A0ABS0U7N4_9GAMM</name>
<evidence type="ECO:0000313" key="2">
    <source>
        <dbReference type="Proteomes" id="UP000696184"/>
    </source>
</evidence>
<evidence type="ECO:0008006" key="3">
    <source>
        <dbReference type="Google" id="ProtNLM"/>
    </source>
</evidence>
<dbReference type="InterPro" id="IPR055725">
    <property type="entry name" value="DUF7301"/>
</dbReference>
<sequence>MKKLTTASELLKSDLDTYFARHRKWWKNTRNNPHQRAFKTIKSRRDKVLRQIIKRDLAAGILILKREIK</sequence>
<keyword evidence="2" id="KW-1185">Reference proteome</keyword>
<gene>
    <name evidence="1" type="ORF">H8A87_09655</name>
</gene>
<comment type="caution">
    <text evidence="1">The sequence shown here is derived from an EMBL/GenBank/DDBJ whole genome shotgun (WGS) entry which is preliminary data.</text>
</comment>
<protein>
    <recommendedName>
        <fullName evidence="3">Integrase</fullName>
    </recommendedName>
</protein>
<dbReference type="EMBL" id="JACOII010000035">
    <property type="protein sequence ID" value="MBI6548978.1"/>
    <property type="molecule type" value="Genomic_DNA"/>
</dbReference>
<accession>A0ABS0U7N4</accession>
<reference evidence="1 2" key="1">
    <citation type="submission" date="2020-08" db="EMBL/GenBank/DDBJ databases">
        <title>Description of Xenorhabdus lircayensis sp. nov., the symbiotic bacterium associated with the entomopathogenic nematode Steirnernema unicornum.</title>
        <authorList>
            <person name="Castaneda-Alvarez C."/>
            <person name="Prodan S."/>
            <person name="Zamorano A."/>
            <person name="San-Blas E."/>
            <person name="Aballay E."/>
        </authorList>
    </citation>
    <scope>NUCLEOTIDE SEQUENCE [LARGE SCALE GENOMIC DNA]</scope>
    <source>
        <strain evidence="1 2">VLS</strain>
    </source>
</reference>